<dbReference type="GeneID" id="29517848"/>
<evidence type="ECO:0000313" key="2">
    <source>
        <dbReference type="EMBL" id="USJ24879.1"/>
    </source>
</evidence>
<dbReference type="EMBL" id="CP098807">
    <property type="protein sequence ID" value="USJ24879.1"/>
    <property type="molecule type" value="Genomic_DNA"/>
</dbReference>
<feature type="signal peptide" evidence="1">
    <location>
        <begin position="1"/>
        <end position="26"/>
    </location>
</feature>
<evidence type="ECO:0000313" key="4">
    <source>
        <dbReference type="Proteomes" id="UP001055460"/>
    </source>
</evidence>
<dbReference type="Pfam" id="PF09411">
    <property type="entry name" value="PagL"/>
    <property type="match status" value="1"/>
</dbReference>
<dbReference type="AlphaFoldDB" id="A0A9Q9DB26"/>
<name>A0A9Q9DB26_ENSAD</name>
<gene>
    <name evidence="2" type="ORF">NE863_07925</name>
    <name evidence="3" type="ORF">P4B07_07760</name>
</gene>
<evidence type="ECO:0000313" key="3">
    <source>
        <dbReference type="EMBL" id="WFP92238.1"/>
    </source>
</evidence>
<dbReference type="Proteomes" id="UP001055460">
    <property type="component" value="Chromosome"/>
</dbReference>
<dbReference type="OrthoDB" id="8112769at2"/>
<reference evidence="3 5" key="2">
    <citation type="submission" date="2023-03" db="EMBL/GenBank/DDBJ databases">
        <title>Comparative genome and transcriptome analysis combination mining strategies for increasing vitamin B12 production of Ensifer adhaerens strain.</title>
        <authorList>
            <person name="Yongheng L."/>
        </authorList>
    </citation>
    <scope>NUCLEOTIDE SEQUENCE [LARGE SCALE GENOMIC DNA]</scope>
    <source>
        <strain evidence="3 5">Casida A-T305</strain>
    </source>
</reference>
<protein>
    <submittedName>
        <fullName evidence="2">Acyloxyacyl hydrolase</fullName>
    </submittedName>
</protein>
<evidence type="ECO:0000256" key="1">
    <source>
        <dbReference type="SAM" id="SignalP"/>
    </source>
</evidence>
<keyword evidence="5" id="KW-1185">Reference proteome</keyword>
<keyword evidence="1" id="KW-0732">Signal</keyword>
<dbReference type="KEGG" id="eah:FA04_07645"/>
<dbReference type="Proteomes" id="UP001214094">
    <property type="component" value="Chromosome"/>
</dbReference>
<dbReference type="EMBL" id="CP121308">
    <property type="protein sequence ID" value="WFP92238.1"/>
    <property type="molecule type" value="Genomic_DNA"/>
</dbReference>
<dbReference type="Gene3D" id="2.40.160.20">
    <property type="match status" value="1"/>
</dbReference>
<keyword evidence="2" id="KW-0378">Hydrolase</keyword>
<feature type="chain" id="PRO_5040236126" evidence="1">
    <location>
        <begin position="27"/>
        <end position="193"/>
    </location>
</feature>
<dbReference type="RefSeq" id="WP_034794442.1">
    <property type="nucleotide sequence ID" value="NZ_CAXURO020000001.1"/>
</dbReference>
<reference evidence="2" key="1">
    <citation type="submission" date="2022-06" db="EMBL/GenBank/DDBJ databases">
        <title>Physiological and biochemical characterization and genomic elucidation of a strain of the genus Ensifer adhaerens M8 that combines arsenic oxidation and chromium reduction.</title>
        <authorList>
            <person name="Li X."/>
            <person name="Yu c."/>
        </authorList>
    </citation>
    <scope>NUCLEOTIDE SEQUENCE</scope>
    <source>
        <strain evidence="2">M8</strain>
    </source>
</reference>
<proteinExistence type="predicted"/>
<evidence type="ECO:0000313" key="5">
    <source>
        <dbReference type="Proteomes" id="UP001214094"/>
    </source>
</evidence>
<accession>A0A9Q9DB26</accession>
<dbReference type="InterPro" id="IPR018550">
    <property type="entry name" value="Lipid-A_deacylase-rel"/>
</dbReference>
<organism evidence="2 4">
    <name type="scientific">Ensifer adhaerens</name>
    <name type="common">Sinorhizobium morelense</name>
    <dbReference type="NCBI Taxonomy" id="106592"/>
    <lineage>
        <taxon>Bacteria</taxon>
        <taxon>Pseudomonadati</taxon>
        <taxon>Pseudomonadota</taxon>
        <taxon>Alphaproteobacteria</taxon>
        <taxon>Hyphomicrobiales</taxon>
        <taxon>Rhizobiaceae</taxon>
        <taxon>Sinorhizobium/Ensifer group</taxon>
        <taxon>Ensifer</taxon>
    </lineage>
</organism>
<dbReference type="GO" id="GO:0016787">
    <property type="term" value="F:hydrolase activity"/>
    <property type="evidence" value="ECO:0007669"/>
    <property type="project" value="UniProtKB-KW"/>
</dbReference>
<sequence>MPLSLRPVPSRLIASLLFVTTTSVIAAPAAAQDGVFDEMRFGVTTSIASGGKQEDGVFPSFTLYFDPFNADGAADLGEKLLRPRVYTGAAVATSSNGVNQAYAGLSWTFDMTQRLFVEFGAGGTVHDGDLDDPNGSGPQLGCRVLFREYAAAGVRLDEHWNVSATVEHASHANLCDGPNNGLTRAGLALGYKF</sequence>